<keyword evidence="3" id="KW-1185">Reference proteome</keyword>
<dbReference type="CDD" id="cd00093">
    <property type="entry name" value="HTH_XRE"/>
    <property type="match status" value="1"/>
</dbReference>
<sequence length="294" mass="34871">MKKYTSIGALLIDFRNFNNMSQAELAAKFDVDIRTIIRWEKNETLLKSDKEEEMVDITFIPYQVIRNLNAPVSIPTYYNFNVRKYSLSNISKELPDPNWIIDLHAETNRMRIIKYDSDINEIIRYSKTQHHVVKPISKEVILRATDLLPELNQIIFDTSGYYSGHIVFLPISKRFYNKIRKRTLTENDITVNDLIDYKKQKNPVFYSYNMSSDCNENFFYLAACVINFLKKINRDYIYASYASRNDSYHINALMGVYIVWEDKELQKEIKSLAPPRLYESNYVIFKKFLDKHLI</sequence>
<organism evidence="2 3">
    <name type="scientific">Xanthomarina spongicola</name>
    <dbReference type="NCBI Taxonomy" id="570520"/>
    <lineage>
        <taxon>Bacteria</taxon>
        <taxon>Pseudomonadati</taxon>
        <taxon>Bacteroidota</taxon>
        <taxon>Flavobacteriia</taxon>
        <taxon>Flavobacteriales</taxon>
        <taxon>Flavobacteriaceae</taxon>
        <taxon>Xanthomarina</taxon>
    </lineage>
</organism>
<dbReference type="OrthoDB" id="1410291at2"/>
<evidence type="ECO:0000313" key="3">
    <source>
        <dbReference type="Proteomes" id="UP000245430"/>
    </source>
</evidence>
<dbReference type="InterPro" id="IPR001387">
    <property type="entry name" value="Cro/C1-type_HTH"/>
</dbReference>
<dbReference type="GO" id="GO:0003677">
    <property type="term" value="F:DNA binding"/>
    <property type="evidence" value="ECO:0007669"/>
    <property type="project" value="InterPro"/>
</dbReference>
<evidence type="ECO:0000259" key="1">
    <source>
        <dbReference type="PROSITE" id="PS50943"/>
    </source>
</evidence>
<reference evidence="2 3" key="1">
    <citation type="submission" date="2018-05" db="EMBL/GenBank/DDBJ databases">
        <title>Genomic Encyclopedia of Archaeal and Bacterial Type Strains, Phase II (KMG-II): from individual species to whole genera.</title>
        <authorList>
            <person name="Goeker M."/>
        </authorList>
    </citation>
    <scope>NUCLEOTIDE SEQUENCE [LARGE SCALE GENOMIC DNA]</scope>
    <source>
        <strain evidence="2 3">DSM 22637</strain>
    </source>
</reference>
<dbReference type="Gene3D" id="1.10.260.40">
    <property type="entry name" value="lambda repressor-like DNA-binding domains"/>
    <property type="match status" value="1"/>
</dbReference>
<gene>
    <name evidence="2" type="ORF">LX78_02150</name>
</gene>
<dbReference type="SUPFAM" id="SSF47413">
    <property type="entry name" value="lambda repressor-like DNA-binding domains"/>
    <property type="match status" value="1"/>
</dbReference>
<protein>
    <recommendedName>
        <fullName evidence="1">HTH cro/C1-type domain-containing protein</fullName>
    </recommendedName>
</protein>
<dbReference type="EMBL" id="QGGP01000005">
    <property type="protein sequence ID" value="PWK18240.1"/>
    <property type="molecule type" value="Genomic_DNA"/>
</dbReference>
<comment type="caution">
    <text evidence="2">The sequence shown here is derived from an EMBL/GenBank/DDBJ whole genome shotgun (WGS) entry which is preliminary data.</text>
</comment>
<accession>A0A316E5M8</accession>
<feature type="domain" description="HTH cro/C1-type" evidence="1">
    <location>
        <begin position="11"/>
        <end position="65"/>
    </location>
</feature>
<dbReference type="Proteomes" id="UP000245430">
    <property type="component" value="Unassembled WGS sequence"/>
</dbReference>
<evidence type="ECO:0000313" key="2">
    <source>
        <dbReference type="EMBL" id="PWK18240.1"/>
    </source>
</evidence>
<dbReference type="InterPro" id="IPR010982">
    <property type="entry name" value="Lambda_DNA-bd_dom_sf"/>
</dbReference>
<proteinExistence type="predicted"/>
<dbReference type="PROSITE" id="PS50943">
    <property type="entry name" value="HTH_CROC1"/>
    <property type="match status" value="1"/>
</dbReference>
<name>A0A316E5M8_9FLAO</name>
<dbReference type="RefSeq" id="WP_146192575.1">
    <property type="nucleotide sequence ID" value="NZ_QGGP01000005.1"/>
</dbReference>
<dbReference type="AlphaFoldDB" id="A0A316E5M8"/>